<dbReference type="EMBL" id="JARQBI010000016">
    <property type="protein sequence ID" value="MDT2797094.1"/>
    <property type="molecule type" value="Genomic_DNA"/>
</dbReference>
<protein>
    <submittedName>
        <fullName evidence="1">Uncharacterized protein</fullName>
    </submittedName>
</protein>
<evidence type="ECO:0000313" key="2">
    <source>
        <dbReference type="Proteomes" id="UP001255696"/>
    </source>
</evidence>
<organism evidence="1 2">
    <name type="scientific">Enterococcus cecorum</name>
    <dbReference type="NCBI Taxonomy" id="44008"/>
    <lineage>
        <taxon>Bacteria</taxon>
        <taxon>Bacillati</taxon>
        <taxon>Bacillota</taxon>
        <taxon>Bacilli</taxon>
        <taxon>Lactobacillales</taxon>
        <taxon>Enterococcaceae</taxon>
        <taxon>Enterococcus</taxon>
    </lineage>
</organism>
<name>A0AAW8TTU2_9ENTE</name>
<gene>
    <name evidence="1" type="ORF">P7H47_07550</name>
</gene>
<dbReference type="Proteomes" id="UP001255696">
    <property type="component" value="Unassembled WGS sequence"/>
</dbReference>
<evidence type="ECO:0000313" key="1">
    <source>
        <dbReference type="EMBL" id="MDT2797094.1"/>
    </source>
</evidence>
<sequence length="123" mass="14754">MSRKLYLVACYDKNDVIEQMKVWFLKLKIHSKKDWKMNKEERCIQSSNKDIIYFRDGNEISYTQGIAFTGLVQSLQYRNFTSYEAKGYYENLFLRTMRTYGKNDRFGFITDMSKRVRGIGDEH</sequence>
<proteinExistence type="predicted"/>
<comment type="caution">
    <text evidence="1">The sequence shown here is derived from an EMBL/GenBank/DDBJ whole genome shotgun (WGS) entry which is preliminary data.</text>
</comment>
<dbReference type="RefSeq" id="WP_243171677.1">
    <property type="nucleotide sequence ID" value="NZ_JAKYKL010000291.1"/>
</dbReference>
<dbReference type="AlphaFoldDB" id="A0AAW8TTU2"/>
<reference evidence="1" key="1">
    <citation type="submission" date="2023-03" db="EMBL/GenBank/DDBJ databases">
        <authorList>
            <person name="Shen W."/>
            <person name="Cai J."/>
        </authorList>
    </citation>
    <scope>NUCLEOTIDE SEQUENCE</scope>
    <source>
        <strain evidence="1">B245-2</strain>
    </source>
</reference>
<accession>A0AAW8TTU2</accession>